<dbReference type="Pfam" id="PF01926">
    <property type="entry name" value="MMR_HSR1"/>
    <property type="match status" value="1"/>
</dbReference>
<evidence type="ECO:0000256" key="2">
    <source>
        <dbReference type="ARBA" id="ARBA00022741"/>
    </source>
</evidence>
<evidence type="ECO:0000313" key="10">
    <source>
        <dbReference type="EMBL" id="GFZ08126.1"/>
    </source>
</evidence>
<dbReference type="Pfam" id="PF16897">
    <property type="entry name" value="MMR_HSR1_Xtn"/>
    <property type="match status" value="1"/>
</dbReference>
<dbReference type="PROSITE" id="PS50090">
    <property type="entry name" value="MYB_LIKE"/>
    <property type="match status" value="1"/>
</dbReference>
<evidence type="ECO:0000259" key="8">
    <source>
        <dbReference type="PROSITE" id="PS51710"/>
    </source>
</evidence>
<feature type="region of interest" description="Disordered" evidence="5">
    <location>
        <begin position="1"/>
        <end position="33"/>
    </location>
</feature>
<feature type="domain" description="TGS" evidence="9">
    <location>
        <begin position="928"/>
        <end position="1006"/>
    </location>
</feature>
<dbReference type="InterPro" id="IPR005225">
    <property type="entry name" value="Small_GTP-bd"/>
</dbReference>
<gene>
    <name evidence="10" type="ORF">Acr_19g0010630</name>
</gene>
<feature type="region of interest" description="Disordered" evidence="5">
    <location>
        <begin position="92"/>
        <end position="116"/>
    </location>
</feature>
<feature type="region of interest" description="Disordered" evidence="5">
    <location>
        <begin position="446"/>
        <end position="468"/>
    </location>
</feature>
<dbReference type="SUPFAM" id="SSF81271">
    <property type="entry name" value="TGS-like"/>
    <property type="match status" value="1"/>
</dbReference>
<evidence type="ECO:0000259" key="6">
    <source>
        <dbReference type="PROSITE" id="PS50090"/>
    </source>
</evidence>
<dbReference type="SUPFAM" id="SSF46689">
    <property type="entry name" value="Homeodomain-like"/>
    <property type="match status" value="1"/>
</dbReference>
<keyword evidence="11" id="KW-1185">Reference proteome</keyword>
<dbReference type="GO" id="GO:0005525">
    <property type="term" value="F:GTP binding"/>
    <property type="evidence" value="ECO:0007669"/>
    <property type="project" value="UniProtKB-KW"/>
</dbReference>
<sequence>METEVGVGGNDEAKLDDIPAVEAGSPPSSPREIADPVVYKLVRVVGDGSMVPATDDEVMEVEDLLEDDKSEIHPVADTGQNVGCASNDEFPSTKTQFDDSEGQCENPEVDTEKSHTQLDTTVELEKLNTGIEETVPLFATNSNDGRIDQPESGGECSNPLDGPIENESLVSAVCTNSKPDFSKLEGEICLDNLSVRELHETFKATFGRETSVKDKQWLKRRIAMGLTNSCDISTTTFVIIDNKVVKKGKEESVKNVEGKLAEVSVTGAVNENCGGLPIGCNNLIENPEDVSDERLRNPGAEYDCSVGDLQTEQRSAKRIRKPTKRYIEELSEVESSEYSGKLVSSVKNSGDGQSSPVSHVRPVRDTWSDGRPVVTRQDSLGGSDVQVPYVCRVRRSRPRENFLALMELQPSSMGMATKLAKEALGVRDNKIEKKVFKARSTSGWIQKPPVTESEKDKQYQETKASELEKDAELKHMDSSGYYSDDYTGPVPTAKGGMRRKHHRPWTLSEVVKLVDGVARYGVGRWSEIKRLAFASYSYRTSVDLKDKWRNLLRASFANSPAEKGMLSSRKHVSVPIPAPILLRVRELAEVQAQVPPNLSSSKFGAYDDRNVHETRSVLVGTKGGEDLTSEPELAGKQRGDRCGEREVLEGDRVGIKGRGSRFVFVLGSRIGTQNHSSQGSSGAGEGFEVTKYGHGRVALIGFPSVGKSTLLTLLTGTHSEAASYEFTTLTCIPGIIHYNDTKIQLLDLPGIIEGASEGKGRGRQVIAVSKSSDIVLMVLDASKSEGHRQILTKELEAVGLRLNKRPPQIYFKKKKTGGISFNSTIPLTHVDEKLCYQILHEYKIHNAEVLFREDATVDDLIDVIEGNRKYMKCIYVYNKIDVIGIDDVDKLSRQPNSVVISCNLKAVVLLFKQLNLDRLLAKMWEEMGLVRVYTKPQGQQPDFTDPVVLSADRGGCSVEDFCNHIHRSLVKDVKYVLVWGISARHYPQHCGLSHVLQDEDVVQIVKKKEREDGGRGRFKSHSNAPARISDREKKAPLKT</sequence>
<dbReference type="FunFam" id="3.10.20.30:FF:000003">
    <property type="entry name" value="Developmentally-regulated GTP-binding protein 1"/>
    <property type="match status" value="1"/>
</dbReference>
<dbReference type="FunFam" id="3.40.50.300:FF:001436">
    <property type="entry name" value="Developmentally-regulated GTP-binding protein"/>
    <property type="match status" value="1"/>
</dbReference>
<feature type="region of interest" description="Disordered" evidence="5">
    <location>
        <begin position="344"/>
        <end position="380"/>
    </location>
</feature>
<name>A0A7J0GBE0_9ERIC</name>
<dbReference type="Pfam" id="PF02824">
    <property type="entry name" value="TGS"/>
    <property type="match status" value="1"/>
</dbReference>
<feature type="region of interest" description="Disordered" evidence="5">
    <location>
        <begin position="1008"/>
        <end position="1039"/>
    </location>
</feature>
<feature type="domain" description="HTH myb-type" evidence="7">
    <location>
        <begin position="497"/>
        <end position="556"/>
    </location>
</feature>
<dbReference type="NCBIfam" id="TIGR00231">
    <property type="entry name" value="small_GTP"/>
    <property type="match status" value="1"/>
</dbReference>
<feature type="compositionally biased region" description="Basic and acidic residues" evidence="5">
    <location>
        <begin position="452"/>
        <end position="468"/>
    </location>
</feature>
<keyword evidence="3" id="KW-0342">GTP-binding</keyword>
<feature type="compositionally biased region" description="Basic and acidic residues" evidence="5">
    <location>
        <begin position="1028"/>
        <end position="1039"/>
    </location>
</feature>
<accession>A0A7J0GBE0</accession>
<dbReference type="Gene3D" id="6.10.140.1070">
    <property type="match status" value="1"/>
</dbReference>
<dbReference type="InterPro" id="IPR009057">
    <property type="entry name" value="Homeodomain-like_sf"/>
</dbReference>
<reference evidence="10 11" key="1">
    <citation type="submission" date="2019-07" db="EMBL/GenBank/DDBJ databases">
        <title>De Novo Assembly of kiwifruit Actinidia rufa.</title>
        <authorList>
            <person name="Sugita-Konishi S."/>
            <person name="Sato K."/>
            <person name="Mori E."/>
            <person name="Abe Y."/>
            <person name="Kisaki G."/>
            <person name="Hamano K."/>
            <person name="Suezawa K."/>
            <person name="Otani M."/>
            <person name="Fukuda T."/>
            <person name="Manabe T."/>
            <person name="Gomi K."/>
            <person name="Tabuchi M."/>
            <person name="Akimitsu K."/>
            <person name="Kataoka I."/>
        </authorList>
    </citation>
    <scope>NUCLEOTIDE SEQUENCE [LARGE SCALE GENOMIC DNA]</scope>
    <source>
        <strain evidence="11">cv. Fuchu</strain>
    </source>
</reference>
<dbReference type="PANTHER" id="PTHR47122:SF4">
    <property type="entry name" value="TRF-LIKE 3"/>
    <property type="match status" value="1"/>
</dbReference>
<feature type="region of interest" description="Disordered" evidence="5">
    <location>
        <begin position="622"/>
        <end position="641"/>
    </location>
</feature>
<dbReference type="Proteomes" id="UP000585474">
    <property type="component" value="Unassembled WGS sequence"/>
</dbReference>
<dbReference type="PRINTS" id="PR00326">
    <property type="entry name" value="GTP1OBG"/>
</dbReference>
<feature type="compositionally biased region" description="Polar residues" evidence="5">
    <location>
        <begin position="345"/>
        <end position="357"/>
    </location>
</feature>
<dbReference type="InterPro" id="IPR001005">
    <property type="entry name" value="SANT/Myb"/>
</dbReference>
<dbReference type="GO" id="GO:0003924">
    <property type="term" value="F:GTPase activity"/>
    <property type="evidence" value="ECO:0007669"/>
    <property type="project" value="InterPro"/>
</dbReference>
<feature type="domain" description="OBG-type G" evidence="8">
    <location>
        <begin position="695"/>
        <end position="928"/>
    </location>
</feature>
<evidence type="ECO:0000259" key="7">
    <source>
        <dbReference type="PROSITE" id="PS51294"/>
    </source>
</evidence>
<dbReference type="InterPro" id="IPR017930">
    <property type="entry name" value="Myb_dom"/>
</dbReference>
<dbReference type="InterPro" id="IPR045001">
    <property type="entry name" value="DRG"/>
</dbReference>
<evidence type="ECO:0000313" key="11">
    <source>
        <dbReference type="Proteomes" id="UP000585474"/>
    </source>
</evidence>
<evidence type="ECO:0000256" key="5">
    <source>
        <dbReference type="SAM" id="MobiDB-lite"/>
    </source>
</evidence>
<evidence type="ECO:0000256" key="1">
    <source>
        <dbReference type="ARBA" id="ARBA00004123"/>
    </source>
</evidence>
<dbReference type="InterPro" id="IPR031167">
    <property type="entry name" value="G_OBG"/>
</dbReference>
<dbReference type="SUPFAM" id="SSF52540">
    <property type="entry name" value="P-loop containing nucleoside triphosphate hydrolases"/>
    <property type="match status" value="1"/>
</dbReference>
<feature type="domain" description="Myb-like" evidence="6">
    <location>
        <begin position="504"/>
        <end position="552"/>
    </location>
</feature>
<dbReference type="PROSITE" id="PS51710">
    <property type="entry name" value="G_OBG"/>
    <property type="match status" value="1"/>
</dbReference>
<comment type="subcellular location">
    <subcellularLocation>
        <location evidence="1">Nucleus</location>
    </subcellularLocation>
</comment>
<dbReference type="InterPro" id="IPR027417">
    <property type="entry name" value="P-loop_NTPase"/>
</dbReference>
<dbReference type="InterPro" id="IPR006073">
    <property type="entry name" value="GTP-bd"/>
</dbReference>
<dbReference type="Pfam" id="PF00249">
    <property type="entry name" value="Myb_DNA-binding"/>
    <property type="match status" value="1"/>
</dbReference>
<evidence type="ECO:0000259" key="9">
    <source>
        <dbReference type="PROSITE" id="PS51880"/>
    </source>
</evidence>
<dbReference type="Gene3D" id="3.40.50.300">
    <property type="entry name" value="P-loop containing nucleotide triphosphate hydrolases"/>
    <property type="match status" value="1"/>
</dbReference>
<dbReference type="CDD" id="cd17230">
    <property type="entry name" value="TGS_DRG1"/>
    <property type="match status" value="1"/>
</dbReference>
<dbReference type="SMART" id="SM00717">
    <property type="entry name" value="SANT"/>
    <property type="match status" value="1"/>
</dbReference>
<dbReference type="InterPro" id="IPR004095">
    <property type="entry name" value="TGS"/>
</dbReference>
<dbReference type="InterPro" id="IPR012675">
    <property type="entry name" value="Beta-grasp_dom_sf"/>
</dbReference>
<dbReference type="Gene3D" id="3.10.20.30">
    <property type="match status" value="1"/>
</dbReference>
<dbReference type="CDD" id="cd01896">
    <property type="entry name" value="DRG"/>
    <property type="match status" value="1"/>
</dbReference>
<evidence type="ECO:0000256" key="4">
    <source>
        <dbReference type="ARBA" id="ARBA00023242"/>
    </source>
</evidence>
<evidence type="ECO:0000256" key="3">
    <source>
        <dbReference type="ARBA" id="ARBA00023134"/>
    </source>
</evidence>
<dbReference type="EMBL" id="BJWL01000019">
    <property type="protein sequence ID" value="GFZ08126.1"/>
    <property type="molecule type" value="Genomic_DNA"/>
</dbReference>
<dbReference type="PROSITE" id="PS00905">
    <property type="entry name" value="GTP1_OBG"/>
    <property type="match status" value="1"/>
</dbReference>
<protein>
    <submittedName>
        <fullName evidence="10">P-loop containing nucleoside triphosphate hydrolases superfamily protein</fullName>
    </submittedName>
</protein>
<dbReference type="Gene3D" id="1.10.246.220">
    <property type="match status" value="1"/>
</dbReference>
<dbReference type="InterPro" id="IPR031662">
    <property type="entry name" value="GTP-binding_2"/>
</dbReference>
<dbReference type="InterPro" id="IPR012676">
    <property type="entry name" value="TGS-like"/>
</dbReference>
<dbReference type="OrthoDB" id="608866at2759"/>
<keyword evidence="4" id="KW-0539">Nucleus</keyword>
<dbReference type="AlphaFoldDB" id="A0A7J0GBE0"/>
<keyword evidence="10" id="KW-0378">Hydrolase</keyword>
<keyword evidence="2" id="KW-0547">Nucleotide-binding</keyword>
<proteinExistence type="predicted"/>
<dbReference type="GO" id="GO:0005634">
    <property type="term" value="C:nucleus"/>
    <property type="evidence" value="ECO:0007669"/>
    <property type="project" value="UniProtKB-SubCell"/>
</dbReference>
<dbReference type="InterPro" id="IPR006074">
    <property type="entry name" value="GTP1-OBG_CS"/>
</dbReference>
<dbReference type="CDD" id="cd11660">
    <property type="entry name" value="SANT_TRF"/>
    <property type="match status" value="1"/>
</dbReference>
<comment type="caution">
    <text evidence="10">The sequence shown here is derived from an EMBL/GenBank/DDBJ whole genome shotgun (WGS) entry which is preliminary data.</text>
</comment>
<dbReference type="PANTHER" id="PTHR47122">
    <property type="entry name" value="MYB-LIKE DNA-BINDING DOMAIN CONTAINING PROTEIN, EXPRESSED"/>
    <property type="match status" value="1"/>
</dbReference>
<organism evidence="10 11">
    <name type="scientific">Actinidia rufa</name>
    <dbReference type="NCBI Taxonomy" id="165716"/>
    <lineage>
        <taxon>Eukaryota</taxon>
        <taxon>Viridiplantae</taxon>
        <taxon>Streptophyta</taxon>
        <taxon>Embryophyta</taxon>
        <taxon>Tracheophyta</taxon>
        <taxon>Spermatophyta</taxon>
        <taxon>Magnoliopsida</taxon>
        <taxon>eudicotyledons</taxon>
        <taxon>Gunneridae</taxon>
        <taxon>Pentapetalae</taxon>
        <taxon>asterids</taxon>
        <taxon>Ericales</taxon>
        <taxon>Actinidiaceae</taxon>
        <taxon>Actinidia</taxon>
    </lineage>
</organism>
<dbReference type="PROSITE" id="PS51880">
    <property type="entry name" value="TGS"/>
    <property type="match status" value="1"/>
</dbReference>
<dbReference type="PROSITE" id="PS51294">
    <property type="entry name" value="HTH_MYB"/>
    <property type="match status" value="1"/>
</dbReference>